<keyword evidence="1" id="KW-0614">Plasmid</keyword>
<dbReference type="KEGG" id="hlr:HALLA_00450"/>
<accession>W0JXR2</accession>
<geneLocation type="plasmid" evidence="1">
    <name>unnamed</name>
</geneLocation>
<gene>
    <name evidence="1" type="ORF">HALLA_00450</name>
</gene>
<dbReference type="EMBL" id="CP007057">
    <property type="protein sequence ID" value="AHG01793.1"/>
    <property type="molecule type" value="Genomic_DNA"/>
</dbReference>
<dbReference type="AlphaFoldDB" id="W0JXR2"/>
<dbReference type="HOGENOM" id="CLU_2327187_0_0_2"/>
<keyword evidence="2" id="KW-1185">Reference proteome</keyword>
<evidence type="ECO:0000313" key="1">
    <source>
        <dbReference type="EMBL" id="AHG01793.1"/>
    </source>
</evidence>
<proteinExistence type="predicted"/>
<sequence length="98" mass="11250">MVHRSPTDEILPSNPESRKIYSLRREGDGPRLIPLVAAKYAGEVQFDQDEPITVVSRTSTQSAMRPMPRSVSFDQISYSIIEYMILYIEETQFLEPTQ</sequence>
<organism evidence="1 2">
    <name type="scientific">Halostagnicola larsenii XH-48</name>
    <dbReference type="NCBI Taxonomy" id="797299"/>
    <lineage>
        <taxon>Archaea</taxon>
        <taxon>Methanobacteriati</taxon>
        <taxon>Methanobacteriota</taxon>
        <taxon>Stenosarchaea group</taxon>
        <taxon>Halobacteria</taxon>
        <taxon>Halobacteriales</taxon>
        <taxon>Natrialbaceae</taxon>
        <taxon>Halostagnicola</taxon>
    </lineage>
</organism>
<reference evidence="1 2" key="1">
    <citation type="submission" date="2014-01" db="EMBL/GenBank/DDBJ databases">
        <authorList>
            <consortium name="DOE Joint Genome Institute"/>
            <person name="Anderson I."/>
            <person name="Huntemann M."/>
            <person name="Han J."/>
            <person name="Chen A."/>
            <person name="Kyrpides N."/>
            <person name="Mavromatis K."/>
            <person name="Markowitz V."/>
            <person name="Palaniappan K."/>
            <person name="Ivanova N."/>
            <person name="Schaumberg A."/>
            <person name="Pati A."/>
            <person name="Liolios K."/>
            <person name="Nordberg H.P."/>
            <person name="Cantor M.N."/>
            <person name="Hua S.X."/>
            <person name="Woyke T."/>
        </authorList>
    </citation>
    <scope>NUCLEOTIDE SEQUENCE [LARGE SCALE GENOMIC DNA]</scope>
    <source>
        <strain evidence="1 2">XH-48</strain>
        <plasmid evidence="2">2</plasmid>
    </source>
</reference>
<dbReference type="Proteomes" id="UP000019024">
    <property type="component" value="Plasmid unnamed2"/>
</dbReference>
<protein>
    <submittedName>
        <fullName evidence="1">Uncharacterized protein</fullName>
    </submittedName>
</protein>
<name>W0JXR2_9EURY</name>
<evidence type="ECO:0000313" key="2">
    <source>
        <dbReference type="Proteomes" id="UP000019024"/>
    </source>
</evidence>